<keyword evidence="1" id="KW-0472">Membrane</keyword>
<dbReference type="Proteomes" id="UP001162881">
    <property type="component" value="Unassembled WGS sequence"/>
</dbReference>
<dbReference type="RefSeq" id="WP_244024464.1">
    <property type="nucleotide sequence ID" value="NZ_JALHLF010000206.1"/>
</dbReference>
<sequence length="155" mass="16533">MAEPSLAPGETEPGPQLVTSRVVRTIWLGAGLALIGLGVIGLFLPLVPTFDFLILALPCLARSSPRLESWLLNHPRLGPGLKAWKENRAVTRTGKRMAILGMSAGFALFVIHARPSLFVAVAVGLAMGTAALWVISRPEAKTSNREKGNNDDSRG</sequence>
<dbReference type="PANTHER" id="PTHR35813">
    <property type="entry name" value="INNER MEMBRANE PROTEIN YBAN"/>
    <property type="match status" value="1"/>
</dbReference>
<proteinExistence type="predicted"/>
<gene>
    <name evidence="2" type="ORF">MTR62_20560</name>
</gene>
<feature type="transmembrane region" description="Helical" evidence="1">
    <location>
        <begin position="94"/>
        <end position="111"/>
    </location>
</feature>
<keyword evidence="1" id="KW-0812">Transmembrane</keyword>
<reference evidence="2" key="1">
    <citation type="submission" date="2022-03" db="EMBL/GenBank/DDBJ databases">
        <title>Identification of a novel bacterium isolated from mangrove sediments.</title>
        <authorList>
            <person name="Pan X."/>
        </authorList>
    </citation>
    <scope>NUCLEOTIDE SEQUENCE</scope>
    <source>
        <strain evidence="2">B1949</strain>
    </source>
</reference>
<dbReference type="InterPro" id="IPR007401">
    <property type="entry name" value="DUF454"/>
</dbReference>
<dbReference type="EMBL" id="JALHLF010000206">
    <property type="protein sequence ID" value="MCJ2185058.1"/>
    <property type="molecule type" value="Genomic_DNA"/>
</dbReference>
<feature type="transmembrane region" description="Helical" evidence="1">
    <location>
        <begin position="26"/>
        <end position="57"/>
    </location>
</feature>
<keyword evidence="3" id="KW-1185">Reference proteome</keyword>
<keyword evidence="1" id="KW-1133">Transmembrane helix</keyword>
<name>A0ABT0BJM5_9SPHN</name>
<dbReference type="Pfam" id="PF04304">
    <property type="entry name" value="DUF454"/>
    <property type="match status" value="1"/>
</dbReference>
<feature type="transmembrane region" description="Helical" evidence="1">
    <location>
        <begin position="117"/>
        <end position="135"/>
    </location>
</feature>
<dbReference type="PANTHER" id="PTHR35813:SF1">
    <property type="entry name" value="INNER MEMBRANE PROTEIN YBAN"/>
    <property type="match status" value="1"/>
</dbReference>
<evidence type="ECO:0000313" key="2">
    <source>
        <dbReference type="EMBL" id="MCJ2185058.1"/>
    </source>
</evidence>
<accession>A0ABT0BJM5</accession>
<protein>
    <submittedName>
        <fullName evidence="2">YbaN family protein</fullName>
    </submittedName>
</protein>
<comment type="caution">
    <text evidence="2">The sequence shown here is derived from an EMBL/GenBank/DDBJ whole genome shotgun (WGS) entry which is preliminary data.</text>
</comment>
<evidence type="ECO:0000313" key="3">
    <source>
        <dbReference type="Proteomes" id="UP001162881"/>
    </source>
</evidence>
<organism evidence="2 3">
    <name type="scientific">Novosphingobium organovorum</name>
    <dbReference type="NCBI Taxonomy" id="2930092"/>
    <lineage>
        <taxon>Bacteria</taxon>
        <taxon>Pseudomonadati</taxon>
        <taxon>Pseudomonadota</taxon>
        <taxon>Alphaproteobacteria</taxon>
        <taxon>Sphingomonadales</taxon>
        <taxon>Sphingomonadaceae</taxon>
        <taxon>Novosphingobium</taxon>
    </lineage>
</organism>
<evidence type="ECO:0000256" key="1">
    <source>
        <dbReference type="SAM" id="Phobius"/>
    </source>
</evidence>